<comment type="subcellular location">
    <subcellularLocation>
        <location evidence="1">Membrane</location>
        <topology evidence="1">Multi-pass membrane protein</topology>
    </subcellularLocation>
</comment>
<evidence type="ECO:0000313" key="9">
    <source>
        <dbReference type="EMBL" id="EPF70403.1"/>
    </source>
</evidence>
<dbReference type="InterPro" id="IPR007016">
    <property type="entry name" value="O-antigen_ligase-rel_domated"/>
</dbReference>
<keyword evidence="2 5" id="KW-0812">Transmembrane</keyword>
<reference evidence="9 10" key="1">
    <citation type="submission" date="2013-06" db="EMBL/GenBank/DDBJ databases">
        <title>The Genome Sequence of Acinetobacter rudis CIP 110305.</title>
        <authorList>
            <consortium name="The Broad Institute Genome Sequencing Platform"/>
            <consortium name="The Broad Institute Genome Sequencing Center for Infectious Disease"/>
            <person name="Cerqueira G."/>
            <person name="Feldgarden M."/>
            <person name="Courvalin P."/>
            <person name="Perichon B."/>
            <person name="Grillot-Courvalin C."/>
            <person name="Clermont D."/>
            <person name="Rocha E."/>
            <person name="Yoon E.-J."/>
            <person name="Nemec A."/>
            <person name="Young S.K."/>
            <person name="Zeng Q."/>
            <person name="Gargeya S."/>
            <person name="Fitzgerald M."/>
            <person name="Abouelleil A."/>
            <person name="Alvarado L."/>
            <person name="Berlin A.M."/>
            <person name="Chapman S.B."/>
            <person name="Dewar J."/>
            <person name="Goldberg J."/>
            <person name="Griggs A."/>
            <person name="Gujja S."/>
            <person name="Hansen M."/>
            <person name="Howarth C."/>
            <person name="Imamovic A."/>
            <person name="Larimer J."/>
            <person name="McCowan C."/>
            <person name="Murphy C."/>
            <person name="Pearson M."/>
            <person name="Priest M."/>
            <person name="Roberts A."/>
            <person name="Saif S."/>
            <person name="Shea T."/>
            <person name="Sykes S."/>
            <person name="Wortman J."/>
            <person name="Nusbaum C."/>
            <person name="Birren B."/>
        </authorList>
    </citation>
    <scope>NUCLEOTIDE SEQUENCE [LARGE SCALE GENOMIC DNA]</scope>
    <source>
        <strain evidence="9 10">CIP 110305</strain>
    </source>
</reference>
<evidence type="ECO:0000259" key="7">
    <source>
        <dbReference type="Pfam" id="PF11846"/>
    </source>
</evidence>
<feature type="domain" description="O-antigen ligase-related" evidence="6">
    <location>
        <begin position="192"/>
        <end position="344"/>
    </location>
</feature>
<dbReference type="RefSeq" id="WP_016657789.1">
    <property type="nucleotide sequence ID" value="NZ_KE340355.1"/>
</dbReference>
<dbReference type="Pfam" id="PF11846">
    <property type="entry name" value="Wzy_C_2"/>
    <property type="match status" value="1"/>
</dbReference>
<feature type="transmembrane region" description="Helical" evidence="5">
    <location>
        <begin position="391"/>
        <end position="407"/>
    </location>
</feature>
<feature type="domain" description="Protein glycosylation ligase" evidence="8">
    <location>
        <begin position="154"/>
        <end position="179"/>
    </location>
</feature>
<dbReference type="InterPro" id="IPR031726">
    <property type="entry name" value="PglL_A"/>
</dbReference>
<feature type="transmembrane region" description="Helical" evidence="5">
    <location>
        <begin position="419"/>
        <end position="437"/>
    </location>
</feature>
<feature type="transmembrane region" description="Helical" evidence="5">
    <location>
        <begin position="58"/>
        <end position="79"/>
    </location>
</feature>
<feature type="transmembrane region" description="Helical" evidence="5">
    <location>
        <begin position="116"/>
        <end position="138"/>
    </location>
</feature>
<dbReference type="PANTHER" id="PTHR37422:SF13">
    <property type="entry name" value="LIPOPOLYSACCHARIDE BIOSYNTHESIS PROTEIN PA4999-RELATED"/>
    <property type="match status" value="1"/>
</dbReference>
<dbReference type="OrthoDB" id="4448at2"/>
<feature type="transmembrane region" description="Helical" evidence="5">
    <location>
        <begin position="337"/>
        <end position="360"/>
    </location>
</feature>
<feature type="transmembrane region" description="Helical" evidence="5">
    <location>
        <begin position="237"/>
        <end position="262"/>
    </location>
</feature>
<evidence type="ECO:0008006" key="11">
    <source>
        <dbReference type="Google" id="ProtNLM"/>
    </source>
</evidence>
<dbReference type="HOGENOM" id="CLU_031791_1_0_6"/>
<protein>
    <recommendedName>
        <fullName evidence="11">O-antigen polymerase</fullName>
    </recommendedName>
</protein>
<keyword evidence="4 5" id="KW-0472">Membrane</keyword>
<comment type="caution">
    <text evidence="9">The sequence shown here is derived from an EMBL/GenBank/DDBJ whole genome shotgun (WGS) entry which is preliminary data.</text>
</comment>
<evidence type="ECO:0000259" key="8">
    <source>
        <dbReference type="Pfam" id="PF15864"/>
    </source>
</evidence>
<sequence>MRVFFFILAALLMAAAWLSPVHRMPWTTFSSEILTFAAALSLCMCFAKQAPKIAKPQLIAAGFIFVPLIQWAAGLIIYFSTALLSSAYLLMFWLMVVVGYNLASTQQAREGVFTRFSLLVLVVAVLSGFIAVLQWLNLTSYFPGLVNVLKGNRPYANFAQPNNLATFLSLGVFACLYLFEQRVLAKRILVPTALLLIFAIALTQSRTSWVVGLFVPIYWFIKHYWGVKSYQRNHRIGFAWLLLWIGIFVADIALLPTFNAWIAALSQQSPIETINVVDRASSGYLRFDMWAQASIALGQQPWFGYGWNQTSMAQIAAFDIYPSHEWYKSAHNMIFDLLLWNGLLIGTLLVGYFFCWLYWLNKGAKENVSIIAGLMIAAILIHAMLEYPIHYAYFLLPMGFLLGLIQSQYPRLPSIKLPVIFIHLTVLVGVVLGTIMVRDFELYKTQSYLATQKSLSVEDQQDMQKNIWVLTQFKERVWWIGLAPYTQVTDAQLAEIGRMVSNTASRYDLHKYAQLLAFNGKRSEAEHQLWIIQQLHGKTYQYEELVSAAKAN</sequence>
<evidence type="ECO:0000256" key="5">
    <source>
        <dbReference type="SAM" id="Phobius"/>
    </source>
</evidence>
<dbReference type="Proteomes" id="UP000014568">
    <property type="component" value="Unassembled WGS sequence"/>
</dbReference>
<keyword evidence="3 5" id="KW-1133">Transmembrane helix</keyword>
<dbReference type="InterPro" id="IPR051533">
    <property type="entry name" value="WaaL-like"/>
</dbReference>
<dbReference type="GO" id="GO:0016020">
    <property type="term" value="C:membrane"/>
    <property type="evidence" value="ECO:0007669"/>
    <property type="project" value="UniProtKB-SubCell"/>
</dbReference>
<dbReference type="AlphaFoldDB" id="S3MV19"/>
<feature type="transmembrane region" description="Helical" evidence="5">
    <location>
        <begin position="28"/>
        <end position="46"/>
    </location>
</feature>
<feature type="transmembrane region" description="Helical" evidence="5">
    <location>
        <begin position="85"/>
        <end position="104"/>
    </location>
</feature>
<evidence type="ECO:0000256" key="2">
    <source>
        <dbReference type="ARBA" id="ARBA00022692"/>
    </source>
</evidence>
<organism evidence="9 10">
    <name type="scientific">Acinetobacter rudis CIP 110305</name>
    <dbReference type="NCBI Taxonomy" id="421052"/>
    <lineage>
        <taxon>Bacteria</taxon>
        <taxon>Pseudomonadati</taxon>
        <taxon>Pseudomonadota</taxon>
        <taxon>Gammaproteobacteria</taxon>
        <taxon>Moraxellales</taxon>
        <taxon>Moraxellaceae</taxon>
        <taxon>Acinetobacter</taxon>
    </lineage>
</organism>
<dbReference type="PANTHER" id="PTHR37422">
    <property type="entry name" value="TEICHURONIC ACID BIOSYNTHESIS PROTEIN TUAE"/>
    <property type="match status" value="1"/>
</dbReference>
<dbReference type="PATRIC" id="fig|421052.3.peg.3361"/>
<feature type="transmembrane region" description="Helical" evidence="5">
    <location>
        <begin position="184"/>
        <end position="202"/>
    </location>
</feature>
<dbReference type="eggNOG" id="COG3307">
    <property type="taxonomic scope" value="Bacteria"/>
</dbReference>
<feature type="transmembrane region" description="Helical" evidence="5">
    <location>
        <begin position="158"/>
        <end position="179"/>
    </location>
</feature>
<dbReference type="Pfam" id="PF04932">
    <property type="entry name" value="Wzy_C"/>
    <property type="match status" value="1"/>
</dbReference>
<dbReference type="Pfam" id="PF15864">
    <property type="entry name" value="PglL_A"/>
    <property type="match status" value="1"/>
</dbReference>
<evidence type="ECO:0000256" key="4">
    <source>
        <dbReference type="ARBA" id="ARBA00023136"/>
    </source>
</evidence>
<evidence type="ECO:0000259" key="6">
    <source>
        <dbReference type="Pfam" id="PF04932"/>
    </source>
</evidence>
<evidence type="ECO:0000256" key="1">
    <source>
        <dbReference type="ARBA" id="ARBA00004141"/>
    </source>
</evidence>
<evidence type="ECO:0000256" key="3">
    <source>
        <dbReference type="ARBA" id="ARBA00022989"/>
    </source>
</evidence>
<evidence type="ECO:0000313" key="10">
    <source>
        <dbReference type="Proteomes" id="UP000014568"/>
    </source>
</evidence>
<feature type="domain" description="Virulence factor membrane-bound polymerase C-terminal" evidence="7">
    <location>
        <begin position="374"/>
        <end position="539"/>
    </location>
</feature>
<feature type="transmembrane region" description="Helical" evidence="5">
    <location>
        <begin position="208"/>
        <end position="225"/>
    </location>
</feature>
<proteinExistence type="predicted"/>
<keyword evidence="10" id="KW-1185">Reference proteome</keyword>
<feature type="transmembrane region" description="Helical" evidence="5">
    <location>
        <begin position="367"/>
        <end position="385"/>
    </location>
</feature>
<dbReference type="EMBL" id="ATGI01000038">
    <property type="protein sequence ID" value="EPF70403.1"/>
    <property type="molecule type" value="Genomic_DNA"/>
</dbReference>
<name>S3MV19_9GAMM</name>
<dbReference type="InterPro" id="IPR021797">
    <property type="entry name" value="Wzy_C_2"/>
</dbReference>
<dbReference type="STRING" id="632955.GCA_000829675_01487"/>
<accession>S3MV19</accession>
<gene>
    <name evidence="9" type="ORF">F945_03426</name>
</gene>